<organism evidence="7 8">
    <name type="scientific">Sciurus carolinensis</name>
    <name type="common">Eastern gray squirrel</name>
    <dbReference type="NCBI Taxonomy" id="30640"/>
    <lineage>
        <taxon>Eukaryota</taxon>
        <taxon>Metazoa</taxon>
        <taxon>Chordata</taxon>
        <taxon>Craniata</taxon>
        <taxon>Vertebrata</taxon>
        <taxon>Euteleostomi</taxon>
        <taxon>Mammalia</taxon>
        <taxon>Eutheria</taxon>
        <taxon>Euarchontoglires</taxon>
        <taxon>Glires</taxon>
        <taxon>Rodentia</taxon>
        <taxon>Sciuromorpha</taxon>
        <taxon>Sciuridae</taxon>
        <taxon>Sciurinae</taxon>
        <taxon>Sciurini</taxon>
        <taxon>Sciurus</taxon>
    </lineage>
</organism>
<dbReference type="PANTHER" id="PTHR22803">
    <property type="entry name" value="MANNOSE, PHOSPHOLIPASE, LECTIN RECEPTOR RELATED"/>
    <property type="match status" value="1"/>
</dbReference>
<protein>
    <submittedName>
        <fullName evidence="7">Regenerating islet-derived protein 3-gamma</fullName>
    </submittedName>
</protein>
<dbReference type="Proteomes" id="UP001166674">
    <property type="component" value="Unassembled WGS sequence"/>
</dbReference>
<dbReference type="GO" id="GO:0005576">
    <property type="term" value="C:extracellular region"/>
    <property type="evidence" value="ECO:0007669"/>
    <property type="project" value="UniProtKB-SubCell"/>
</dbReference>
<feature type="domain" description="C-type lectin" evidence="6">
    <location>
        <begin position="175"/>
        <end position="236"/>
    </location>
</feature>
<dbReference type="FunFam" id="3.10.100.10:FF:000015">
    <property type="entry name" value="C-type lectin Cal"/>
    <property type="match status" value="1"/>
</dbReference>
<keyword evidence="2" id="KW-0964">Secreted</keyword>
<dbReference type="GO" id="GO:0030246">
    <property type="term" value="F:carbohydrate binding"/>
    <property type="evidence" value="ECO:0007669"/>
    <property type="project" value="UniProtKB-KW"/>
</dbReference>
<name>A0AA41N3X2_SCICA</name>
<evidence type="ECO:0000313" key="8">
    <source>
        <dbReference type="Proteomes" id="UP001166674"/>
    </source>
</evidence>
<dbReference type="InterPro" id="IPR001304">
    <property type="entry name" value="C-type_lectin-like"/>
</dbReference>
<feature type="chain" id="PRO_5041235328" evidence="5">
    <location>
        <begin position="27"/>
        <end position="275"/>
    </location>
</feature>
<accession>A0AA41N3X2</accession>
<keyword evidence="4" id="KW-1015">Disulfide bond</keyword>
<dbReference type="Gene3D" id="3.10.100.10">
    <property type="entry name" value="Mannose-Binding Protein A, subunit A"/>
    <property type="match status" value="2"/>
</dbReference>
<dbReference type="PRINTS" id="PR01504">
    <property type="entry name" value="PNCREATITSAP"/>
</dbReference>
<comment type="subcellular location">
    <subcellularLocation>
        <location evidence="1">Secreted</location>
    </subcellularLocation>
</comment>
<evidence type="ECO:0000256" key="3">
    <source>
        <dbReference type="ARBA" id="ARBA00022734"/>
    </source>
</evidence>
<feature type="domain" description="C-type lectin" evidence="6">
    <location>
        <begin position="47"/>
        <end position="155"/>
    </location>
</feature>
<dbReference type="InterPro" id="IPR050111">
    <property type="entry name" value="C-type_lectin/snaclec_domain"/>
</dbReference>
<evidence type="ECO:0000256" key="5">
    <source>
        <dbReference type="SAM" id="SignalP"/>
    </source>
</evidence>
<evidence type="ECO:0000256" key="2">
    <source>
        <dbReference type="ARBA" id="ARBA00022525"/>
    </source>
</evidence>
<dbReference type="SUPFAM" id="SSF56436">
    <property type="entry name" value="C-type lectin-like"/>
    <property type="match status" value="2"/>
</dbReference>
<evidence type="ECO:0000256" key="4">
    <source>
        <dbReference type="ARBA" id="ARBA00023157"/>
    </source>
</evidence>
<keyword evidence="8" id="KW-1185">Reference proteome</keyword>
<comment type="caution">
    <text evidence="7">The sequence shown here is derived from an EMBL/GenBank/DDBJ whole genome shotgun (WGS) entry which is preliminary data.</text>
</comment>
<dbReference type="InterPro" id="IPR016186">
    <property type="entry name" value="C-type_lectin-like/link_sf"/>
</dbReference>
<dbReference type="PROSITE" id="PS50041">
    <property type="entry name" value="C_TYPE_LECTIN_2"/>
    <property type="match status" value="2"/>
</dbReference>
<dbReference type="EMBL" id="JAATJV010386365">
    <property type="protein sequence ID" value="MBZ3883310.1"/>
    <property type="molecule type" value="Genomic_DNA"/>
</dbReference>
<dbReference type="Pfam" id="PF00059">
    <property type="entry name" value="Lectin_C"/>
    <property type="match status" value="2"/>
</dbReference>
<gene>
    <name evidence="7" type="ORF">SUZIE_172300</name>
</gene>
<dbReference type="SMART" id="SM00034">
    <property type="entry name" value="CLECT"/>
    <property type="match status" value="2"/>
</dbReference>
<feature type="signal peptide" evidence="5">
    <location>
        <begin position="1"/>
        <end position="26"/>
    </location>
</feature>
<dbReference type="InterPro" id="IPR016187">
    <property type="entry name" value="CTDL_fold"/>
</dbReference>
<keyword evidence="5" id="KW-0732">Signal</keyword>
<reference evidence="7" key="1">
    <citation type="submission" date="2020-03" db="EMBL/GenBank/DDBJ databases">
        <title>Studies in the Genomics of Life Span.</title>
        <authorList>
            <person name="Glass D."/>
        </authorList>
    </citation>
    <scope>NUCLEOTIDE SEQUENCE</scope>
    <source>
        <strain evidence="7">SUZIE</strain>
        <tissue evidence="7">Muscle</tissue>
    </source>
</reference>
<keyword evidence="3" id="KW-0430">Lectin</keyword>
<evidence type="ECO:0000259" key="6">
    <source>
        <dbReference type="PROSITE" id="PS50041"/>
    </source>
</evidence>
<proteinExistence type="predicted"/>
<evidence type="ECO:0000256" key="1">
    <source>
        <dbReference type="ARBA" id="ARBA00004613"/>
    </source>
</evidence>
<sequence length="275" mass="30113">MLSPMALPSMSWMLLSCLMLLSQVQGEDTQKEVPSPRISCPKGSKAYASHCYALFSTPKSWVDADLACQKRSEGHLVSVLSGAEASFVSSLVKSSVNNYQYVWIGLHDPTLGQESNGAGWEWSSTDVLNYLNWERNPSTPSDRGYCGSLSRSSGQEYEAHLPIHRISCPEGTHAYGSYCYYFYEDSLTWMEADLLCQNTHAGHLVSVLSQSEGNFVASLIKESGTTDANVWIGLHDPKKAMTKHKISEEGPALGPSQCLDKDIDAGMGQNLGLKC</sequence>
<evidence type="ECO:0000313" key="7">
    <source>
        <dbReference type="EMBL" id="MBZ3883310.1"/>
    </source>
</evidence>
<dbReference type="AlphaFoldDB" id="A0AA41N3X2"/>